<accession>A0A8H3HVQ6</accession>
<feature type="region of interest" description="Disordered" evidence="1">
    <location>
        <begin position="51"/>
        <end position="94"/>
    </location>
</feature>
<protein>
    <submittedName>
        <fullName evidence="2">Uncharacterized protein</fullName>
    </submittedName>
</protein>
<proteinExistence type="predicted"/>
<name>A0A8H3HVQ6_9LECA</name>
<dbReference type="EMBL" id="CAJPDT010000001">
    <property type="protein sequence ID" value="CAF9904372.1"/>
    <property type="molecule type" value="Genomic_DNA"/>
</dbReference>
<sequence>MPAPSLASTAFKLALQQCPYLVAYGLAPSASLVTQMRITLEGMTFDNRRLASSTTTVPGIRANGQISAGGYDPQYDADDESKIRPPIQSPPKPW</sequence>
<dbReference type="Proteomes" id="UP000664534">
    <property type="component" value="Unassembled WGS sequence"/>
</dbReference>
<evidence type="ECO:0000313" key="3">
    <source>
        <dbReference type="Proteomes" id="UP000664534"/>
    </source>
</evidence>
<organism evidence="2 3">
    <name type="scientific">Imshaugia aleurites</name>
    <dbReference type="NCBI Taxonomy" id="172621"/>
    <lineage>
        <taxon>Eukaryota</taxon>
        <taxon>Fungi</taxon>
        <taxon>Dikarya</taxon>
        <taxon>Ascomycota</taxon>
        <taxon>Pezizomycotina</taxon>
        <taxon>Lecanoromycetes</taxon>
        <taxon>OSLEUM clade</taxon>
        <taxon>Lecanoromycetidae</taxon>
        <taxon>Lecanorales</taxon>
        <taxon>Lecanorineae</taxon>
        <taxon>Parmeliaceae</taxon>
        <taxon>Imshaugia</taxon>
    </lineage>
</organism>
<evidence type="ECO:0000256" key="1">
    <source>
        <dbReference type="SAM" id="MobiDB-lite"/>
    </source>
</evidence>
<dbReference type="AlphaFoldDB" id="A0A8H3HVQ6"/>
<evidence type="ECO:0000313" key="2">
    <source>
        <dbReference type="EMBL" id="CAF9904372.1"/>
    </source>
</evidence>
<reference evidence="2" key="1">
    <citation type="submission" date="2021-03" db="EMBL/GenBank/DDBJ databases">
        <authorList>
            <person name="Tagirdzhanova G."/>
        </authorList>
    </citation>
    <scope>NUCLEOTIDE SEQUENCE</scope>
</reference>
<comment type="caution">
    <text evidence="2">The sequence shown here is derived from an EMBL/GenBank/DDBJ whole genome shotgun (WGS) entry which is preliminary data.</text>
</comment>
<keyword evidence="3" id="KW-1185">Reference proteome</keyword>
<gene>
    <name evidence="2" type="ORF">IMSHALPRED_000001</name>
</gene>